<dbReference type="InterPro" id="IPR036866">
    <property type="entry name" value="RibonucZ/Hydroxyglut_hydro"/>
</dbReference>
<dbReference type="Proteomes" id="UP000244896">
    <property type="component" value="Chromosome"/>
</dbReference>
<dbReference type="EMBL" id="CP023004">
    <property type="protein sequence ID" value="AWI09353.1"/>
    <property type="molecule type" value="Genomic_DNA"/>
</dbReference>
<gene>
    <name evidence="2" type="ORF">CKA38_08950</name>
</gene>
<dbReference type="RefSeq" id="WP_108825163.1">
    <property type="nucleotide sequence ID" value="NZ_CP023004.1"/>
</dbReference>
<dbReference type="InterPro" id="IPR001279">
    <property type="entry name" value="Metallo-B-lactamas"/>
</dbReference>
<protein>
    <recommendedName>
        <fullName evidence="1">Metallo-beta-lactamase domain-containing protein</fullName>
    </recommendedName>
</protein>
<feature type="domain" description="Metallo-beta-lactamase" evidence="1">
    <location>
        <begin position="12"/>
        <end position="76"/>
    </location>
</feature>
<dbReference type="Gene3D" id="3.60.15.10">
    <property type="entry name" value="Ribonuclease Z/Hydroxyacylglutathione hydrolase-like"/>
    <property type="match status" value="1"/>
</dbReference>
<accession>A0A2U8E396</accession>
<dbReference type="Pfam" id="PF00753">
    <property type="entry name" value="Lactamase_B"/>
    <property type="match status" value="1"/>
</dbReference>
<evidence type="ECO:0000259" key="1">
    <source>
        <dbReference type="Pfam" id="PF00753"/>
    </source>
</evidence>
<proteinExistence type="predicted"/>
<sequence>MIQIQPIRGAFGFSHLITETHGADTRAILIDACPGCTPRKLSALFGKLGIRPGDLCAIQLTHAHFDHCVNAADIRRGAA</sequence>
<organism evidence="2 3">
    <name type="scientific">Ereboglobus luteus</name>
    <dbReference type="NCBI Taxonomy" id="1796921"/>
    <lineage>
        <taxon>Bacteria</taxon>
        <taxon>Pseudomonadati</taxon>
        <taxon>Verrucomicrobiota</taxon>
        <taxon>Opitutia</taxon>
        <taxon>Opitutales</taxon>
        <taxon>Opitutaceae</taxon>
        <taxon>Ereboglobus</taxon>
    </lineage>
</organism>
<reference evidence="2 3" key="1">
    <citation type="journal article" date="2018" name="Syst. Appl. Microbiol.">
        <title>Ereboglobus luteus gen. nov. sp. nov. from cockroach guts, and new insights into the oxygen relationship of the genera Opitutus and Didymococcus (Verrucomicrobia: Opitutaceae).</title>
        <authorList>
            <person name="Tegtmeier D."/>
            <person name="Belitz A."/>
            <person name="Radek R."/>
            <person name="Heimerl T."/>
            <person name="Brune A."/>
        </authorList>
    </citation>
    <scope>NUCLEOTIDE SEQUENCE [LARGE SCALE GENOMIC DNA]</scope>
    <source>
        <strain evidence="2 3">Ho45</strain>
    </source>
</reference>
<dbReference type="SUPFAM" id="SSF56281">
    <property type="entry name" value="Metallo-hydrolase/oxidoreductase"/>
    <property type="match status" value="1"/>
</dbReference>
<evidence type="ECO:0000313" key="3">
    <source>
        <dbReference type="Proteomes" id="UP000244896"/>
    </source>
</evidence>
<name>A0A2U8E396_9BACT</name>
<dbReference type="OrthoDB" id="9802248at2"/>
<dbReference type="AlphaFoldDB" id="A0A2U8E396"/>
<keyword evidence="3" id="KW-1185">Reference proteome</keyword>
<dbReference type="KEGG" id="elut:CKA38_08950"/>
<evidence type="ECO:0000313" key="2">
    <source>
        <dbReference type="EMBL" id="AWI09353.1"/>
    </source>
</evidence>